<feature type="region of interest" description="Disordered" evidence="1">
    <location>
        <begin position="142"/>
        <end position="186"/>
    </location>
</feature>
<feature type="transmembrane region" description="Helical" evidence="2">
    <location>
        <begin position="117"/>
        <end position="135"/>
    </location>
</feature>
<protein>
    <submittedName>
        <fullName evidence="3">Uncharacterized protein</fullName>
    </submittedName>
</protein>
<evidence type="ECO:0000256" key="2">
    <source>
        <dbReference type="SAM" id="Phobius"/>
    </source>
</evidence>
<keyword evidence="2" id="KW-0812">Transmembrane</keyword>
<feature type="transmembrane region" description="Helical" evidence="2">
    <location>
        <begin position="57"/>
        <end position="74"/>
    </location>
</feature>
<reference evidence="3" key="1">
    <citation type="submission" date="2021-03" db="EMBL/GenBank/DDBJ databases">
        <title>Whole genome sequence of Streptomyces bomunensis MMS17-BM035.</title>
        <authorList>
            <person name="Lee J.H."/>
        </authorList>
    </citation>
    <scope>NUCLEOTIDE SEQUENCE</scope>
    <source>
        <strain evidence="3">MMS17-BM035</strain>
    </source>
</reference>
<dbReference type="AlphaFoldDB" id="A0A940MK43"/>
<keyword evidence="4" id="KW-1185">Reference proteome</keyword>
<name>A0A940MK43_9ACTN</name>
<dbReference type="Proteomes" id="UP000670475">
    <property type="component" value="Unassembled WGS sequence"/>
</dbReference>
<comment type="caution">
    <text evidence="3">The sequence shown here is derived from an EMBL/GenBank/DDBJ whole genome shotgun (WGS) entry which is preliminary data.</text>
</comment>
<evidence type="ECO:0000313" key="4">
    <source>
        <dbReference type="Proteomes" id="UP000670475"/>
    </source>
</evidence>
<feature type="transmembrane region" description="Helical" evidence="2">
    <location>
        <begin position="79"/>
        <end position="97"/>
    </location>
</feature>
<evidence type="ECO:0000313" key="3">
    <source>
        <dbReference type="EMBL" id="MBP0461651.1"/>
    </source>
</evidence>
<sequence>MVRNVIGGILALAGAAAAVLGPFLSWYGGRDGRDYRVAELFEARGVTSAGTGVWESLVAPFAFAALVTLIGLVFRSRALVAFAGLVVIGFTVLWMVRQGQAAGSLVVDGSGSGLGQGVAYSLGGGIALLLAAVVMSGRRRRYEPGPYQQGPDDGYGDGGYQEPYGWYDDGPDTRTNPGQGPGPYPR</sequence>
<dbReference type="EMBL" id="JAGIQL010000214">
    <property type="protein sequence ID" value="MBP0461651.1"/>
    <property type="molecule type" value="Genomic_DNA"/>
</dbReference>
<accession>A0A940MK43</accession>
<keyword evidence="2" id="KW-1133">Transmembrane helix</keyword>
<keyword evidence="2" id="KW-0472">Membrane</keyword>
<dbReference type="RefSeq" id="WP_209345154.1">
    <property type="nucleotide sequence ID" value="NZ_JAGIQL010000214.1"/>
</dbReference>
<gene>
    <name evidence="3" type="ORF">JFN87_29960</name>
</gene>
<organism evidence="3 4">
    <name type="scientific">Streptomyces montanisoli</name>
    <dbReference type="NCBI Taxonomy" id="2798581"/>
    <lineage>
        <taxon>Bacteria</taxon>
        <taxon>Bacillati</taxon>
        <taxon>Actinomycetota</taxon>
        <taxon>Actinomycetes</taxon>
        <taxon>Kitasatosporales</taxon>
        <taxon>Streptomycetaceae</taxon>
        <taxon>Streptomyces</taxon>
    </lineage>
</organism>
<evidence type="ECO:0000256" key="1">
    <source>
        <dbReference type="SAM" id="MobiDB-lite"/>
    </source>
</evidence>
<proteinExistence type="predicted"/>